<feature type="repeat" description="TPR" evidence="3">
    <location>
        <begin position="44"/>
        <end position="77"/>
    </location>
</feature>
<organism evidence="5 6">
    <name type="scientific">Methanothrix harundinacea</name>
    <dbReference type="NCBI Taxonomy" id="301375"/>
    <lineage>
        <taxon>Archaea</taxon>
        <taxon>Methanobacteriati</taxon>
        <taxon>Methanobacteriota</taxon>
        <taxon>Stenosarchaea group</taxon>
        <taxon>Methanomicrobia</taxon>
        <taxon>Methanotrichales</taxon>
        <taxon>Methanotrichaceae</taxon>
        <taxon>Methanothrix</taxon>
    </lineage>
</organism>
<feature type="repeat" description="TPR" evidence="3">
    <location>
        <begin position="1035"/>
        <end position="1068"/>
    </location>
</feature>
<dbReference type="InterPro" id="IPR001322">
    <property type="entry name" value="Lamin_tail_dom"/>
</dbReference>
<dbReference type="Pfam" id="PF13414">
    <property type="entry name" value="TPR_11"/>
    <property type="match status" value="1"/>
</dbReference>
<dbReference type="PROSITE" id="PS50005">
    <property type="entry name" value="TPR"/>
    <property type="match status" value="12"/>
</dbReference>
<sequence length="1102" mass="120478">MKGKLGSLAALGGLMKSGAGTRSALVLIALAALCSYALAQEMTAEDLYKKGHEMYENGSYQEAVEAYDEGLKMNPQNASAWHYRGMALASMGRGVEANRSLQKAIGYLDQMLLVDPKDPEALWLRAEGVDLLGRSEEALEAYSLVAEPNSSHALASGVRGSDILAAFGRYNQSAEAFSSAMALVPANQSQSQLEFHWQSENATIFTKAWIIDGQIHRVSIGLYNVSSGSFDEIQQINSDFVSALQLKGSASSAADPGRHGGTPMSSINWDMYIFELPEMTATAGPPTLTITGINPKGDEFIEVTNGMKETVSLQNWSFEIQGSTVMLPQHYLLSGKAVRIHLGSGQENETDLFLDCDLELDDTAGSVSQRDDAGAKVALLTYWTKLDGSIAQSVAHFVTAKSDLENPGAGDQEEMAQRAADGGPFVAERAEISPKSVHNSHSKRDGLQEETVDYWMNKAQELFLNGSVEEAITASDEALQIEPENATIWQTKGSLLALIGKKDEALIAHQNALDIFNQSIVENPEDAEVWLLKAETLRLMNRLEEAVITYDVAIELQDQRDADSYIAWSALESKAGVLMQLGRYNESIEAYDRAIEQIPANNTELRAFVYCTKGMYLNNVGRYEEAVEAYDRALEISDEQSHIYLPAMQNEGMALLDMGSYEEAIKTFDEVIEIDSGFGGWYGKGQALKALGRYNESIAAFDESLEQYPDNPLIWVDKGEVLQALDHHEEAIKAYDEAIKTAGSSPFFIDEGTSAKAWHNKGLSLEALGRTSESEAAFAMAMEMGYKASSAAQEMDADSWMETGQTLLENGAFEEADIAFDKALEIYNGSIEADPQDSKAWVGVGDVLSQMTDFSWDREKFNSSLEAYERALEIDPENVDAWIGKGRILCNTEFAVVEGVLYDDGRHNESLAAFERALEIDPGNPGAWKGKAFALSVLGRTDESLAAFDKAIELLPSDKADEIAYVFAAKGNVLQYTPGRQEEAIAAFDMALATGSENCSDIVLVLKGTALKDLGKYNESAEAFDEILELNSSNINAWISKADALMAAGRLEEAVTAYDRAIEQYPEYDEFWHGKELALHALGRDSEAEAALARARELGYES</sequence>
<feature type="repeat" description="TPR" evidence="3">
    <location>
        <begin position="1001"/>
        <end position="1034"/>
    </location>
</feature>
<comment type="caution">
    <text evidence="5">The sequence shown here is derived from an EMBL/GenBank/DDBJ whole genome shotgun (WGS) entry which is preliminary data.</text>
</comment>
<feature type="repeat" description="TPR" evidence="3">
    <location>
        <begin position="645"/>
        <end position="678"/>
    </location>
</feature>
<feature type="repeat" description="TPR" evidence="3">
    <location>
        <begin position="925"/>
        <end position="958"/>
    </location>
</feature>
<evidence type="ECO:0000256" key="2">
    <source>
        <dbReference type="ARBA" id="ARBA00022803"/>
    </source>
</evidence>
<feature type="repeat" description="TPR" evidence="3">
    <location>
        <begin position="607"/>
        <end position="640"/>
    </location>
</feature>
<accession>A0A124G3H7</accession>
<feature type="repeat" description="TPR" evidence="3">
    <location>
        <begin position="845"/>
        <end position="878"/>
    </location>
</feature>
<dbReference type="InterPro" id="IPR019734">
    <property type="entry name" value="TPR_rpt"/>
</dbReference>
<dbReference type="Pfam" id="PF14559">
    <property type="entry name" value="TPR_19"/>
    <property type="match status" value="1"/>
</dbReference>
<keyword evidence="2 3" id="KW-0802">TPR repeat</keyword>
<dbReference type="InterPro" id="IPR011990">
    <property type="entry name" value="TPR-like_helical_dom_sf"/>
</dbReference>
<feature type="repeat" description="TPR" evidence="3">
    <location>
        <begin position="452"/>
        <end position="485"/>
    </location>
</feature>
<dbReference type="EMBL" id="LGHB01000006">
    <property type="protein sequence ID" value="KUK96985.1"/>
    <property type="molecule type" value="Genomic_DNA"/>
</dbReference>
<dbReference type="PROSITE" id="PS50293">
    <property type="entry name" value="TPR_REGION"/>
    <property type="match status" value="1"/>
</dbReference>
<evidence type="ECO:0000256" key="3">
    <source>
        <dbReference type="PROSITE-ProRule" id="PRU00339"/>
    </source>
</evidence>
<dbReference type="AlphaFoldDB" id="A0A124G3H7"/>
<dbReference type="SUPFAM" id="SSF48439">
    <property type="entry name" value="Protein prenylyltransferase"/>
    <property type="match status" value="1"/>
</dbReference>
<dbReference type="Proteomes" id="UP000053961">
    <property type="component" value="Unassembled WGS sequence"/>
</dbReference>
<dbReference type="PROSITE" id="PS51841">
    <property type="entry name" value="LTD"/>
    <property type="match status" value="1"/>
</dbReference>
<feature type="repeat" description="TPR" evidence="3">
    <location>
        <begin position="568"/>
        <end position="601"/>
    </location>
</feature>
<dbReference type="InterPro" id="IPR051685">
    <property type="entry name" value="Ycf3/AcsC/BcsC/TPR_MFPF"/>
</dbReference>
<dbReference type="Pfam" id="PF13181">
    <property type="entry name" value="TPR_8"/>
    <property type="match status" value="3"/>
</dbReference>
<feature type="repeat" description="TPR" evidence="3">
    <location>
        <begin position="891"/>
        <end position="924"/>
    </location>
</feature>
<dbReference type="Pfam" id="PF13424">
    <property type="entry name" value="TPR_12"/>
    <property type="match status" value="1"/>
</dbReference>
<dbReference type="PANTHER" id="PTHR44943">
    <property type="entry name" value="CELLULOSE SYNTHASE OPERON PROTEIN C"/>
    <property type="match status" value="1"/>
</dbReference>
<keyword evidence="1" id="KW-0677">Repeat</keyword>
<name>A0A124G3H7_9EURY</name>
<reference evidence="6" key="1">
    <citation type="journal article" date="2015" name="MBio">
        <title>Genome-Resolved Metagenomic Analysis Reveals Roles for Candidate Phyla and Other Microbial Community Members in Biogeochemical Transformations in Oil Reservoirs.</title>
        <authorList>
            <person name="Hu P."/>
            <person name="Tom L."/>
            <person name="Singh A."/>
            <person name="Thomas B.C."/>
            <person name="Baker B.J."/>
            <person name="Piceno Y.M."/>
            <person name="Andersen G.L."/>
            <person name="Banfield J.F."/>
        </authorList>
    </citation>
    <scope>NUCLEOTIDE SEQUENCE [LARGE SCALE GENOMIC DNA]</scope>
</reference>
<evidence type="ECO:0000256" key="1">
    <source>
        <dbReference type="ARBA" id="ARBA00022737"/>
    </source>
</evidence>
<feature type="repeat" description="TPR" evidence="3">
    <location>
        <begin position="797"/>
        <end position="830"/>
    </location>
</feature>
<dbReference type="PATRIC" id="fig|301375.6.peg.1675"/>
<feature type="repeat" description="TPR" evidence="3">
    <location>
        <begin position="712"/>
        <end position="745"/>
    </location>
</feature>
<feature type="domain" description="LTD" evidence="4">
    <location>
        <begin position="275"/>
        <end position="402"/>
    </location>
</feature>
<evidence type="ECO:0000259" key="4">
    <source>
        <dbReference type="PROSITE" id="PS51841"/>
    </source>
</evidence>
<evidence type="ECO:0000313" key="6">
    <source>
        <dbReference type="Proteomes" id="UP000053961"/>
    </source>
</evidence>
<gene>
    <name evidence="5" type="ORF">XE07_0757</name>
</gene>
<dbReference type="PANTHER" id="PTHR44943:SF4">
    <property type="entry name" value="TPR REPEAT-CONTAINING PROTEIN MJ0798"/>
    <property type="match status" value="1"/>
</dbReference>
<proteinExistence type="predicted"/>
<dbReference type="SMART" id="SM00028">
    <property type="entry name" value="TPR"/>
    <property type="match status" value="19"/>
</dbReference>
<dbReference type="SUPFAM" id="SSF48452">
    <property type="entry name" value="TPR-like"/>
    <property type="match status" value="3"/>
</dbReference>
<dbReference type="Gene3D" id="1.25.40.10">
    <property type="entry name" value="Tetratricopeptide repeat domain"/>
    <property type="match status" value="9"/>
</dbReference>
<protein>
    <submittedName>
        <fullName evidence="5">TPR-repeat protein</fullName>
    </submittedName>
</protein>
<dbReference type="Pfam" id="PF13432">
    <property type="entry name" value="TPR_16"/>
    <property type="match status" value="4"/>
</dbReference>
<evidence type="ECO:0000313" key="5">
    <source>
        <dbReference type="EMBL" id="KUK96985.1"/>
    </source>
</evidence>